<evidence type="ECO:0000313" key="9">
    <source>
        <dbReference type="EMBL" id="KAK5091646.1"/>
    </source>
</evidence>
<keyword evidence="10" id="KW-1185">Reference proteome</keyword>
<name>A0AAN7TIZ2_9EURO</name>
<evidence type="ECO:0000256" key="5">
    <source>
        <dbReference type="ARBA" id="ARBA00023136"/>
    </source>
</evidence>
<dbReference type="EMBL" id="JAVRRJ010000001">
    <property type="protein sequence ID" value="KAK5091646.1"/>
    <property type="molecule type" value="Genomic_DNA"/>
</dbReference>
<evidence type="ECO:0000256" key="7">
    <source>
        <dbReference type="SAM" id="Phobius"/>
    </source>
</evidence>
<dbReference type="Pfam" id="PF01490">
    <property type="entry name" value="Aa_trans"/>
    <property type="match status" value="2"/>
</dbReference>
<protein>
    <recommendedName>
        <fullName evidence="8">Amino acid transporter transmembrane domain-containing protein</fullName>
    </recommendedName>
</protein>
<evidence type="ECO:0000256" key="3">
    <source>
        <dbReference type="ARBA" id="ARBA00022692"/>
    </source>
</evidence>
<comment type="similarity">
    <text evidence="2">Belongs to the amino acid/polyamine transporter 2 family.</text>
</comment>
<feature type="compositionally biased region" description="Acidic residues" evidence="6">
    <location>
        <begin position="53"/>
        <end position="62"/>
    </location>
</feature>
<evidence type="ECO:0000256" key="1">
    <source>
        <dbReference type="ARBA" id="ARBA00004141"/>
    </source>
</evidence>
<feature type="domain" description="Amino acid transporter transmembrane" evidence="8">
    <location>
        <begin position="71"/>
        <end position="123"/>
    </location>
</feature>
<dbReference type="GO" id="GO:0015179">
    <property type="term" value="F:L-amino acid transmembrane transporter activity"/>
    <property type="evidence" value="ECO:0007669"/>
    <property type="project" value="TreeGrafter"/>
</dbReference>
<evidence type="ECO:0000259" key="8">
    <source>
        <dbReference type="Pfam" id="PF01490"/>
    </source>
</evidence>
<feature type="transmembrane region" description="Helical" evidence="7">
    <location>
        <begin position="188"/>
        <end position="206"/>
    </location>
</feature>
<evidence type="ECO:0000256" key="4">
    <source>
        <dbReference type="ARBA" id="ARBA00022989"/>
    </source>
</evidence>
<sequence length="340" mass="36897">MALGRPETRSRSPTLRASRDNDYDPEKLPESMQADQDVVRANEKRRSKGWQDQDQDDPFGDEADGDVKYRTLSWWQCAVIMIAETISLGVLSLPSVLAEIGMIGGAILIVGLGVVATYTGYVLGGHLAFFSFISEMREPKDFTRALIVLQVSDTTVYLIVAMVCYAYAGSEVLSPALGSPGGVLAKIGWGVAIPTIVVAGVIYAHVGSKYVYVRIFRGTRHMSKNTWLSIGTWMGITLTFWVIAWVIAESIPNFNNLLALISSLFASWFTYGLSGIFWLFLNSGGYTKNWKKMALTFVNITLVCIGAFICIAGLYASGTAISEGSGSESGGSWTCASNGQ</sequence>
<comment type="caution">
    <text evidence="9">The sequence shown here is derived from an EMBL/GenBank/DDBJ whole genome shotgun (WGS) entry which is preliminary data.</text>
</comment>
<dbReference type="PANTHER" id="PTHR22950:SF668">
    <property type="entry name" value="AMINO ACID TRANSPORTER (EUROFUNG)"/>
    <property type="match status" value="1"/>
</dbReference>
<proteinExistence type="inferred from homology"/>
<accession>A0AAN7TIZ2</accession>
<reference evidence="9 10" key="1">
    <citation type="submission" date="2023-08" db="EMBL/GenBank/DDBJ databases">
        <title>Black Yeasts Isolated from many extreme environments.</title>
        <authorList>
            <person name="Coleine C."/>
            <person name="Stajich J.E."/>
            <person name="Selbmann L."/>
        </authorList>
    </citation>
    <scope>NUCLEOTIDE SEQUENCE [LARGE SCALE GENOMIC DNA]</scope>
    <source>
        <strain evidence="9 10">CCFEE 5910</strain>
    </source>
</reference>
<evidence type="ECO:0000256" key="2">
    <source>
        <dbReference type="ARBA" id="ARBA00008066"/>
    </source>
</evidence>
<evidence type="ECO:0000313" key="10">
    <source>
        <dbReference type="Proteomes" id="UP001309876"/>
    </source>
</evidence>
<evidence type="ECO:0000256" key="6">
    <source>
        <dbReference type="SAM" id="MobiDB-lite"/>
    </source>
</evidence>
<feature type="region of interest" description="Disordered" evidence="6">
    <location>
        <begin position="1"/>
        <end position="62"/>
    </location>
</feature>
<comment type="subcellular location">
    <subcellularLocation>
        <location evidence="1">Membrane</location>
        <topology evidence="1">Multi-pass membrane protein</topology>
    </subcellularLocation>
</comment>
<keyword evidence="4 7" id="KW-1133">Transmembrane helix</keyword>
<feature type="compositionally biased region" description="Basic and acidic residues" evidence="6">
    <location>
        <begin position="1"/>
        <end position="10"/>
    </location>
</feature>
<feature type="transmembrane region" description="Helical" evidence="7">
    <location>
        <begin position="103"/>
        <end position="133"/>
    </location>
</feature>
<feature type="domain" description="Amino acid transporter transmembrane" evidence="8">
    <location>
        <begin position="124"/>
        <end position="316"/>
    </location>
</feature>
<feature type="transmembrane region" description="Helical" evidence="7">
    <location>
        <begin position="293"/>
        <end position="316"/>
    </location>
</feature>
<feature type="transmembrane region" description="Helical" evidence="7">
    <location>
        <begin position="260"/>
        <end position="281"/>
    </location>
</feature>
<feature type="compositionally biased region" description="Basic and acidic residues" evidence="6">
    <location>
        <begin position="17"/>
        <end position="29"/>
    </location>
</feature>
<keyword evidence="5 7" id="KW-0472">Membrane</keyword>
<feature type="transmembrane region" description="Helical" evidence="7">
    <location>
        <begin position="77"/>
        <end position="97"/>
    </location>
</feature>
<dbReference type="PANTHER" id="PTHR22950">
    <property type="entry name" value="AMINO ACID TRANSPORTER"/>
    <property type="match status" value="1"/>
</dbReference>
<gene>
    <name evidence="9" type="ORF">LTR05_001831</name>
</gene>
<feature type="transmembrane region" description="Helical" evidence="7">
    <location>
        <begin position="145"/>
        <end position="168"/>
    </location>
</feature>
<dbReference type="AlphaFoldDB" id="A0AAN7TIZ2"/>
<dbReference type="InterPro" id="IPR013057">
    <property type="entry name" value="AA_transpt_TM"/>
</dbReference>
<feature type="transmembrane region" description="Helical" evidence="7">
    <location>
        <begin position="227"/>
        <end position="248"/>
    </location>
</feature>
<dbReference type="Proteomes" id="UP001309876">
    <property type="component" value="Unassembled WGS sequence"/>
</dbReference>
<keyword evidence="3 7" id="KW-0812">Transmembrane</keyword>
<dbReference type="GO" id="GO:0016020">
    <property type="term" value="C:membrane"/>
    <property type="evidence" value="ECO:0007669"/>
    <property type="project" value="UniProtKB-SubCell"/>
</dbReference>
<organism evidence="9 10">
    <name type="scientific">Lithohypha guttulata</name>
    <dbReference type="NCBI Taxonomy" id="1690604"/>
    <lineage>
        <taxon>Eukaryota</taxon>
        <taxon>Fungi</taxon>
        <taxon>Dikarya</taxon>
        <taxon>Ascomycota</taxon>
        <taxon>Pezizomycotina</taxon>
        <taxon>Eurotiomycetes</taxon>
        <taxon>Chaetothyriomycetidae</taxon>
        <taxon>Chaetothyriales</taxon>
        <taxon>Trichomeriaceae</taxon>
        <taxon>Lithohypha</taxon>
    </lineage>
</organism>